<name>A0A1T4VTR2_9BACT</name>
<dbReference type="InterPro" id="IPR052462">
    <property type="entry name" value="SLIRP/GR-RBP-like"/>
</dbReference>
<dbReference type="SMART" id="SM00360">
    <property type="entry name" value="RRM"/>
    <property type="match status" value="1"/>
</dbReference>
<evidence type="ECO:0000259" key="2">
    <source>
        <dbReference type="PROSITE" id="PS50102"/>
    </source>
</evidence>
<organism evidence="3 4">
    <name type="scientific">Desulfobaculum bizertense DSM 18034</name>
    <dbReference type="NCBI Taxonomy" id="1121442"/>
    <lineage>
        <taxon>Bacteria</taxon>
        <taxon>Pseudomonadati</taxon>
        <taxon>Thermodesulfobacteriota</taxon>
        <taxon>Desulfovibrionia</taxon>
        <taxon>Desulfovibrionales</taxon>
        <taxon>Desulfovibrionaceae</taxon>
        <taxon>Desulfobaculum</taxon>
    </lineage>
</organism>
<dbReference type="Proteomes" id="UP000189733">
    <property type="component" value="Unassembled WGS sequence"/>
</dbReference>
<evidence type="ECO:0000256" key="1">
    <source>
        <dbReference type="ARBA" id="ARBA00022884"/>
    </source>
</evidence>
<sequence>MVKSIYVGNLPWSSSEADVRELFEQYGQVSSVKIIEDHETGRSRGFCFVEMEANEADEAINQLQSASLDGRALRINEARPRAPRPPRRW</sequence>
<dbReference type="GO" id="GO:0003723">
    <property type="term" value="F:RNA binding"/>
    <property type="evidence" value="ECO:0007669"/>
    <property type="project" value="UniProtKB-KW"/>
</dbReference>
<reference evidence="3 4" key="1">
    <citation type="submission" date="2017-02" db="EMBL/GenBank/DDBJ databases">
        <authorList>
            <person name="Peterson S.W."/>
        </authorList>
    </citation>
    <scope>NUCLEOTIDE SEQUENCE [LARGE SCALE GENOMIC DNA]</scope>
    <source>
        <strain evidence="3 4">DSM 18034</strain>
    </source>
</reference>
<dbReference type="PROSITE" id="PS50102">
    <property type="entry name" value="RRM"/>
    <property type="match status" value="1"/>
</dbReference>
<gene>
    <name evidence="3" type="ORF">SAMN02745702_00970</name>
</gene>
<protein>
    <submittedName>
        <fullName evidence="3">RNA recognition motif. (A.k.a. RRM, RBD, or RNP domain)</fullName>
    </submittedName>
</protein>
<keyword evidence="4" id="KW-1185">Reference proteome</keyword>
<dbReference type="Pfam" id="PF00076">
    <property type="entry name" value="RRM_1"/>
    <property type="match status" value="1"/>
</dbReference>
<keyword evidence="1" id="KW-0694">RNA-binding</keyword>
<dbReference type="AlphaFoldDB" id="A0A1T4VTR2"/>
<dbReference type="PANTHER" id="PTHR48027">
    <property type="entry name" value="HETEROGENEOUS NUCLEAR RIBONUCLEOPROTEIN 87F-RELATED"/>
    <property type="match status" value="1"/>
</dbReference>
<dbReference type="Gene3D" id="3.30.70.330">
    <property type="match status" value="1"/>
</dbReference>
<dbReference type="InterPro" id="IPR012677">
    <property type="entry name" value="Nucleotide-bd_a/b_plait_sf"/>
</dbReference>
<dbReference type="RefSeq" id="WP_078684267.1">
    <property type="nucleotide sequence ID" value="NZ_FUYA01000002.1"/>
</dbReference>
<feature type="domain" description="RRM" evidence="2">
    <location>
        <begin position="3"/>
        <end position="80"/>
    </location>
</feature>
<dbReference type="InterPro" id="IPR035979">
    <property type="entry name" value="RBD_domain_sf"/>
</dbReference>
<dbReference type="SUPFAM" id="SSF54928">
    <property type="entry name" value="RNA-binding domain, RBD"/>
    <property type="match status" value="1"/>
</dbReference>
<dbReference type="InterPro" id="IPR000504">
    <property type="entry name" value="RRM_dom"/>
</dbReference>
<dbReference type="STRING" id="1121442.SAMN02745702_00970"/>
<evidence type="ECO:0000313" key="4">
    <source>
        <dbReference type="Proteomes" id="UP000189733"/>
    </source>
</evidence>
<accession>A0A1T4VTR2</accession>
<dbReference type="EMBL" id="FUYA01000002">
    <property type="protein sequence ID" value="SKA68235.1"/>
    <property type="molecule type" value="Genomic_DNA"/>
</dbReference>
<evidence type="ECO:0000313" key="3">
    <source>
        <dbReference type="EMBL" id="SKA68235.1"/>
    </source>
</evidence>
<dbReference type="OrthoDB" id="9798855at2"/>
<proteinExistence type="predicted"/>